<gene>
    <name evidence="2" type="ORF">HannXRQ_Chr13g0404061</name>
    <name evidence="1" type="ORF">HanXRQr2_Chr13g0589451</name>
</gene>
<dbReference type="EMBL" id="MNCJ02000328">
    <property type="protein sequence ID" value="KAF5773516.1"/>
    <property type="molecule type" value="Genomic_DNA"/>
</dbReference>
<accession>A0A251SS01</accession>
<dbReference type="Gramene" id="mRNA:HanXRQr2_Chr13g0589451">
    <property type="protein sequence ID" value="mRNA:HanXRQr2_Chr13g0589451"/>
    <property type="gene ID" value="HanXRQr2_Chr13g0589451"/>
</dbReference>
<reference evidence="2" key="2">
    <citation type="submission" date="2017-02" db="EMBL/GenBank/DDBJ databases">
        <title>Sunflower complete genome.</title>
        <authorList>
            <person name="Langlade N."/>
            <person name="Munos S."/>
        </authorList>
    </citation>
    <scope>NUCLEOTIDE SEQUENCE [LARGE SCALE GENOMIC DNA]</scope>
    <source>
        <tissue evidence="2">Leaves</tissue>
    </source>
</reference>
<organism evidence="2 3">
    <name type="scientific">Helianthus annuus</name>
    <name type="common">Common sunflower</name>
    <dbReference type="NCBI Taxonomy" id="4232"/>
    <lineage>
        <taxon>Eukaryota</taxon>
        <taxon>Viridiplantae</taxon>
        <taxon>Streptophyta</taxon>
        <taxon>Embryophyta</taxon>
        <taxon>Tracheophyta</taxon>
        <taxon>Spermatophyta</taxon>
        <taxon>Magnoliopsida</taxon>
        <taxon>eudicotyledons</taxon>
        <taxon>Gunneridae</taxon>
        <taxon>Pentapetalae</taxon>
        <taxon>asterids</taxon>
        <taxon>campanulids</taxon>
        <taxon>Asterales</taxon>
        <taxon>Asteraceae</taxon>
        <taxon>Asteroideae</taxon>
        <taxon>Heliantheae alliance</taxon>
        <taxon>Heliantheae</taxon>
        <taxon>Helianthus</taxon>
    </lineage>
</organism>
<dbReference type="AlphaFoldDB" id="A0A251SS01"/>
<dbReference type="OMA" id="EMAYHRA"/>
<reference evidence="1" key="3">
    <citation type="submission" date="2020-06" db="EMBL/GenBank/DDBJ databases">
        <title>Helianthus annuus Genome sequencing and assembly Release 2.</title>
        <authorList>
            <person name="Gouzy J."/>
            <person name="Langlade N."/>
            <person name="Munos S."/>
        </authorList>
    </citation>
    <scope>NUCLEOTIDE SEQUENCE</scope>
    <source>
        <tissue evidence="1">Leaves</tissue>
    </source>
</reference>
<keyword evidence="3" id="KW-1185">Reference proteome</keyword>
<evidence type="ECO:0000313" key="2">
    <source>
        <dbReference type="EMBL" id="OTG01625.1"/>
    </source>
</evidence>
<dbReference type="PANTHER" id="PTHR31008:SF4">
    <property type="entry name" value="COP1-INTERACTING PROTEIN 7"/>
    <property type="match status" value="1"/>
</dbReference>
<dbReference type="Proteomes" id="UP000215914">
    <property type="component" value="Chromosome 13"/>
</dbReference>
<evidence type="ECO:0000313" key="1">
    <source>
        <dbReference type="EMBL" id="KAF5773516.1"/>
    </source>
</evidence>
<proteinExistence type="predicted"/>
<name>A0A251SS01_HELAN</name>
<evidence type="ECO:0000313" key="3">
    <source>
        <dbReference type="Proteomes" id="UP000215914"/>
    </source>
</evidence>
<reference evidence="1 3" key="1">
    <citation type="journal article" date="2017" name="Nature">
        <title>The sunflower genome provides insights into oil metabolism, flowering and Asterid evolution.</title>
        <authorList>
            <person name="Badouin H."/>
            <person name="Gouzy J."/>
            <person name="Grassa C.J."/>
            <person name="Murat F."/>
            <person name="Staton S.E."/>
            <person name="Cottret L."/>
            <person name="Lelandais-Briere C."/>
            <person name="Owens G.L."/>
            <person name="Carrere S."/>
            <person name="Mayjonade B."/>
            <person name="Legrand L."/>
            <person name="Gill N."/>
            <person name="Kane N.C."/>
            <person name="Bowers J.E."/>
            <person name="Hubner S."/>
            <person name="Bellec A."/>
            <person name="Berard A."/>
            <person name="Berges H."/>
            <person name="Blanchet N."/>
            <person name="Boniface M.C."/>
            <person name="Brunel D."/>
            <person name="Catrice O."/>
            <person name="Chaidir N."/>
            <person name="Claudel C."/>
            <person name="Donnadieu C."/>
            <person name="Faraut T."/>
            <person name="Fievet G."/>
            <person name="Helmstetter N."/>
            <person name="King M."/>
            <person name="Knapp S.J."/>
            <person name="Lai Z."/>
            <person name="Le Paslier M.C."/>
            <person name="Lippi Y."/>
            <person name="Lorenzon L."/>
            <person name="Mandel J.R."/>
            <person name="Marage G."/>
            <person name="Marchand G."/>
            <person name="Marquand E."/>
            <person name="Bret-Mestries E."/>
            <person name="Morien E."/>
            <person name="Nambeesan S."/>
            <person name="Nguyen T."/>
            <person name="Pegot-Espagnet P."/>
            <person name="Pouilly N."/>
            <person name="Raftis F."/>
            <person name="Sallet E."/>
            <person name="Schiex T."/>
            <person name="Thomas J."/>
            <person name="Vandecasteele C."/>
            <person name="Vares D."/>
            <person name="Vear F."/>
            <person name="Vautrin S."/>
            <person name="Crespi M."/>
            <person name="Mangin B."/>
            <person name="Burke J.M."/>
            <person name="Salse J."/>
            <person name="Munos S."/>
            <person name="Vincourt P."/>
            <person name="Rieseberg L.H."/>
            <person name="Langlade N.B."/>
        </authorList>
    </citation>
    <scope>NUCLEOTIDE SEQUENCE [LARGE SCALE GENOMIC DNA]</scope>
    <source>
        <strain evidence="3">cv. SF193</strain>
        <tissue evidence="1">Leaves</tissue>
    </source>
</reference>
<dbReference type="InParanoid" id="A0A251SS01"/>
<protein>
    <submittedName>
        <fullName evidence="2">Uncharacterized protein</fullName>
    </submittedName>
</protein>
<dbReference type="PANTHER" id="PTHR31008">
    <property type="entry name" value="COP1-INTERACTING PROTEIN-RELATED"/>
    <property type="match status" value="1"/>
</dbReference>
<dbReference type="EMBL" id="CM007902">
    <property type="protein sequence ID" value="OTG01625.1"/>
    <property type="molecule type" value="Genomic_DNA"/>
</dbReference>
<sequence>MLRKEQEMAYHRALVAGFETENMNDLIFFADHYGASHLREACIEFRDLCKRSTMMVYGWMS</sequence>